<keyword evidence="12" id="KW-1185">Reference proteome</keyword>
<dbReference type="EMBL" id="JANEYG010000051">
    <property type="protein sequence ID" value="KAJ8915639.1"/>
    <property type="molecule type" value="Genomic_DNA"/>
</dbReference>
<evidence type="ECO:0000256" key="8">
    <source>
        <dbReference type="ARBA" id="ARBA00023136"/>
    </source>
</evidence>
<comment type="caution">
    <text evidence="11">The sequence shown here is derived from an EMBL/GenBank/DDBJ whole genome shotgun (WGS) entry which is preliminary data.</text>
</comment>
<keyword evidence="4" id="KW-0337">GPI-anchor biosynthesis</keyword>
<dbReference type="GO" id="GO:0016255">
    <property type="term" value="P:attachment of GPI anchor to protein"/>
    <property type="evidence" value="ECO:0007669"/>
    <property type="project" value="InterPro"/>
</dbReference>
<proteinExistence type="inferred from homology"/>
<evidence type="ECO:0000256" key="4">
    <source>
        <dbReference type="ARBA" id="ARBA00022502"/>
    </source>
</evidence>
<accession>A0AAV8VNC2</accession>
<comment type="subcellular location">
    <subcellularLocation>
        <location evidence="1">Endoplasmic reticulum membrane</location>
        <topology evidence="1">Multi-pass membrane protein</topology>
    </subcellularLocation>
</comment>
<organism evidence="11 12">
    <name type="scientific">Exocentrus adspersus</name>
    <dbReference type="NCBI Taxonomy" id="1586481"/>
    <lineage>
        <taxon>Eukaryota</taxon>
        <taxon>Metazoa</taxon>
        <taxon>Ecdysozoa</taxon>
        <taxon>Arthropoda</taxon>
        <taxon>Hexapoda</taxon>
        <taxon>Insecta</taxon>
        <taxon>Pterygota</taxon>
        <taxon>Neoptera</taxon>
        <taxon>Endopterygota</taxon>
        <taxon>Coleoptera</taxon>
        <taxon>Polyphaga</taxon>
        <taxon>Cucujiformia</taxon>
        <taxon>Chrysomeloidea</taxon>
        <taxon>Cerambycidae</taxon>
        <taxon>Lamiinae</taxon>
        <taxon>Acanthocinini</taxon>
        <taxon>Exocentrus</taxon>
    </lineage>
</organism>
<evidence type="ECO:0000256" key="6">
    <source>
        <dbReference type="ARBA" id="ARBA00022824"/>
    </source>
</evidence>
<dbReference type="InterPro" id="IPR019540">
    <property type="entry name" value="PtdIno-glycan_biosynth_class_S"/>
</dbReference>
<dbReference type="AlphaFoldDB" id="A0AAV8VNC2"/>
<keyword evidence="6" id="KW-0256">Endoplasmic reticulum</keyword>
<evidence type="ECO:0000256" key="7">
    <source>
        <dbReference type="ARBA" id="ARBA00022989"/>
    </source>
</evidence>
<keyword evidence="5 10" id="KW-0812">Transmembrane</keyword>
<keyword evidence="7 10" id="KW-1133">Transmembrane helix</keyword>
<reference evidence="11 12" key="1">
    <citation type="journal article" date="2023" name="Insect Mol. Biol.">
        <title>Genome sequencing provides insights into the evolution of gene families encoding plant cell wall-degrading enzymes in longhorned beetles.</title>
        <authorList>
            <person name="Shin N.R."/>
            <person name="Okamura Y."/>
            <person name="Kirsch R."/>
            <person name="Pauchet Y."/>
        </authorList>
    </citation>
    <scope>NUCLEOTIDE SEQUENCE [LARGE SCALE GENOMIC DNA]</scope>
    <source>
        <strain evidence="11">EAD_L_NR</strain>
    </source>
</reference>
<evidence type="ECO:0000256" key="2">
    <source>
        <dbReference type="ARBA" id="ARBA00004687"/>
    </source>
</evidence>
<evidence type="ECO:0000313" key="11">
    <source>
        <dbReference type="EMBL" id="KAJ8915639.1"/>
    </source>
</evidence>
<dbReference type="PANTHER" id="PTHR21072">
    <property type="entry name" value="GPI TRANSAMIDASE COMPONENT PIG-S"/>
    <property type="match status" value="1"/>
</dbReference>
<sequence length="384" mass="43944">MVHEENKNEPKSPSNEEDEKEATYRIYSILSYFVILVIVGFPVWWYTTRVYRASLPINEMYEVHLKNKSNRDFGIPLSLDYDILITFVHPDPSGLDIDLNGGDIDVNLQPFLKQIAPVANFIVKSQWLYLTDLGVIPKKVSDHYALQENQLPHVISPLEAKMWSHLSERPAVNLVLYFSYCSTPLFIYNDRNMKVPTNAFLSPRWGGVYIVNPDKSSCETRRFKPDLSPIVSTFVTQIQHLFKIKGVKAEDIKQFKIRTVEEMVGSTRRTLKSLAQLLSEIGSIVISDEVGDKINIAVDNANLSEQFLEEGDVDLALKHAKIAFLNSEGAFSDPSLLALLYFPHDQKYAVYIPLFLPIMIPVFMSLALVKKWYRNRKIPKVKSE</sequence>
<comment type="similarity">
    <text evidence="3">Belongs to the PIGS family.</text>
</comment>
<evidence type="ECO:0000256" key="9">
    <source>
        <dbReference type="ARBA" id="ARBA00023180"/>
    </source>
</evidence>
<evidence type="ECO:0000256" key="1">
    <source>
        <dbReference type="ARBA" id="ARBA00004477"/>
    </source>
</evidence>
<evidence type="ECO:0008006" key="13">
    <source>
        <dbReference type="Google" id="ProtNLM"/>
    </source>
</evidence>
<evidence type="ECO:0000256" key="5">
    <source>
        <dbReference type="ARBA" id="ARBA00022692"/>
    </source>
</evidence>
<comment type="pathway">
    <text evidence="2">Glycolipid biosynthesis; glycosylphosphatidylinositol-anchor biosynthesis.</text>
</comment>
<name>A0AAV8VNC2_9CUCU</name>
<dbReference type="Proteomes" id="UP001159042">
    <property type="component" value="Unassembled WGS sequence"/>
</dbReference>
<keyword evidence="8 10" id="KW-0472">Membrane</keyword>
<dbReference type="Pfam" id="PF10510">
    <property type="entry name" value="PIG-S"/>
    <property type="match status" value="2"/>
</dbReference>
<evidence type="ECO:0000313" key="12">
    <source>
        <dbReference type="Proteomes" id="UP001159042"/>
    </source>
</evidence>
<dbReference type="GO" id="GO:0006506">
    <property type="term" value="P:GPI anchor biosynthetic process"/>
    <property type="evidence" value="ECO:0007669"/>
    <property type="project" value="UniProtKB-KW"/>
</dbReference>
<keyword evidence="9" id="KW-0325">Glycoprotein</keyword>
<gene>
    <name evidence="11" type="ORF">NQ315_003423</name>
</gene>
<dbReference type="PANTHER" id="PTHR21072:SF13">
    <property type="entry name" value="GPI TRANSAMIDASE COMPONENT PIG-S"/>
    <property type="match status" value="1"/>
</dbReference>
<evidence type="ECO:0000256" key="10">
    <source>
        <dbReference type="SAM" id="Phobius"/>
    </source>
</evidence>
<feature type="transmembrane region" description="Helical" evidence="10">
    <location>
        <begin position="26"/>
        <end position="46"/>
    </location>
</feature>
<protein>
    <recommendedName>
        <fullName evidence="13">GPI transamidase component PIG-S</fullName>
    </recommendedName>
</protein>
<dbReference type="GO" id="GO:0042765">
    <property type="term" value="C:GPI-anchor transamidase complex"/>
    <property type="evidence" value="ECO:0007669"/>
    <property type="project" value="InterPro"/>
</dbReference>
<feature type="transmembrane region" description="Helical" evidence="10">
    <location>
        <begin position="348"/>
        <end position="369"/>
    </location>
</feature>
<evidence type="ECO:0000256" key="3">
    <source>
        <dbReference type="ARBA" id="ARBA00005316"/>
    </source>
</evidence>